<dbReference type="Proteomes" id="UP000078542">
    <property type="component" value="Unassembled WGS sequence"/>
</dbReference>
<protein>
    <recommendedName>
        <fullName evidence="3">Odorant receptor</fullName>
    </recommendedName>
</protein>
<sequence length="362" mass="41432">MDFQNVNLLNVRLNMISGNLLPMTSDGSSFHIALKIYTTVIWIIELIQSCATICGFVLVANRETLQNAGTVSVVLSVEVFILLTRMYRNRDLASQLIQKLNSILRSGDETMKNIVHSILKPLEIPLEFYCIAGTGSVIVWCSMPLILILKKKSFLYEDFGMMAAFSKQPFSTEIFVLGNLIETIASAFIFLKKVSLNVYMINLVLLLTAQYRYIAVKLATIFHCSTSQNEDRDEFQKENYSIDLSMEKKLRKLCLHHNTIILTTLMLKKFLSFNMSLIYLNNIFLFCFVDVIFINASKEITDKAFHEKWYEFGPSLKYIFRMIMVSNNLKTKLSISEKFSLSLPSFLSVRLIVIMISSSILD</sequence>
<accession>A0A151IEF0</accession>
<keyword evidence="2" id="KW-1185">Reference proteome</keyword>
<dbReference type="STRING" id="456900.A0A151IEF0"/>
<gene>
    <name evidence="1" type="ORF">ALC62_10232</name>
</gene>
<name>A0A151IEF0_9HYME</name>
<evidence type="ECO:0000313" key="1">
    <source>
        <dbReference type="EMBL" id="KYM99040.1"/>
    </source>
</evidence>
<dbReference type="EMBL" id="KQ977877">
    <property type="protein sequence ID" value="KYM99040.1"/>
    <property type="molecule type" value="Genomic_DNA"/>
</dbReference>
<organism evidence="1 2">
    <name type="scientific">Cyphomyrmex costatus</name>
    <dbReference type="NCBI Taxonomy" id="456900"/>
    <lineage>
        <taxon>Eukaryota</taxon>
        <taxon>Metazoa</taxon>
        <taxon>Ecdysozoa</taxon>
        <taxon>Arthropoda</taxon>
        <taxon>Hexapoda</taxon>
        <taxon>Insecta</taxon>
        <taxon>Pterygota</taxon>
        <taxon>Neoptera</taxon>
        <taxon>Endopterygota</taxon>
        <taxon>Hymenoptera</taxon>
        <taxon>Apocrita</taxon>
        <taxon>Aculeata</taxon>
        <taxon>Formicoidea</taxon>
        <taxon>Formicidae</taxon>
        <taxon>Myrmicinae</taxon>
        <taxon>Cyphomyrmex</taxon>
    </lineage>
</organism>
<reference evidence="1 2" key="1">
    <citation type="submission" date="2016-03" db="EMBL/GenBank/DDBJ databases">
        <title>Cyphomyrmex costatus WGS genome.</title>
        <authorList>
            <person name="Nygaard S."/>
            <person name="Hu H."/>
            <person name="Boomsma J."/>
            <person name="Zhang G."/>
        </authorList>
    </citation>
    <scope>NUCLEOTIDE SEQUENCE [LARGE SCALE GENOMIC DNA]</scope>
    <source>
        <strain evidence="1">MS0001</strain>
        <tissue evidence="1">Whole body</tissue>
    </source>
</reference>
<proteinExistence type="predicted"/>
<evidence type="ECO:0000313" key="2">
    <source>
        <dbReference type="Proteomes" id="UP000078542"/>
    </source>
</evidence>
<dbReference type="AlphaFoldDB" id="A0A151IEF0"/>
<evidence type="ECO:0008006" key="3">
    <source>
        <dbReference type="Google" id="ProtNLM"/>
    </source>
</evidence>